<dbReference type="GO" id="GO:0036297">
    <property type="term" value="P:interstrand cross-link repair"/>
    <property type="evidence" value="ECO:0007669"/>
    <property type="project" value="InterPro"/>
</dbReference>
<sequence length="486" mass="54440">MEAWVPLFDIFLNSPTPEGEASLWLQQSFDATTTTTTTTGSFLALLSKPIDVVINSSSPISNRIPYIQTLPNALQSRILSFLTVESCRFCARDLTSLANTILKGNQQLDFWVKKSAHNLLDKVSHSDFNWVSSLSLDESNDDEENVEEEFGVLPIWLQCKKSTGNVVLPWLPVSLEELNSSTPVTSSVDEKPDEVVEETDQMVDESQAVCRMDILLDPEVRKRAMSLKSQILVFESASKTIALANEVREMCVKGGDPFEILGLVEPWEVDDETASILVSHFITGDEEHVAWPSEVLCSVILPKLLVLNEPASRVLVTATITFCKVHQKAAVDALLCPLMFRKEGINNHLCDIMAKIIRECLHTTHVSAFLHKLFFKGNEGRSYICHECHEYLISDELIWTEPLLTLFQNILNHNVYLTQNSVDGLVSVIPQLVERYSKSLKFGNFLLCLVTKCSPLLQSHKLSLIKAVEQTNTFMTKSIISKLGLL</sequence>
<evidence type="ECO:0000313" key="1">
    <source>
        <dbReference type="EMBL" id="KAF6175320.1"/>
    </source>
</evidence>
<proteinExistence type="predicted"/>
<dbReference type="InterPro" id="IPR039685">
    <property type="entry name" value="FANCE"/>
</dbReference>
<dbReference type="PANTHER" id="PTHR32094">
    <property type="entry name" value="FANCONI ANEMIA GROUP E PROTEIN"/>
    <property type="match status" value="1"/>
</dbReference>
<gene>
    <name evidence="1" type="ORF">GIB67_021825</name>
</gene>
<dbReference type="EMBL" id="JACGCM010000192">
    <property type="protein sequence ID" value="KAF6175320.1"/>
    <property type="molecule type" value="Genomic_DNA"/>
</dbReference>
<dbReference type="Gene3D" id="1.25.40.480">
    <property type="match status" value="1"/>
</dbReference>
<keyword evidence="2" id="KW-1185">Reference proteome</keyword>
<accession>A0A7J7P7J3</accession>
<dbReference type="Proteomes" id="UP000541444">
    <property type="component" value="Unassembled WGS sequence"/>
</dbReference>
<dbReference type="OrthoDB" id="2449818at2759"/>
<dbReference type="PANTHER" id="PTHR32094:SF5">
    <property type="entry name" value="FANCONI ANEMIA GROUP E PROTEIN"/>
    <property type="match status" value="1"/>
</dbReference>
<reference evidence="1 2" key="1">
    <citation type="journal article" date="2020" name="IScience">
        <title>Genome Sequencing of the Endangered Kingdonia uniflora (Circaeasteraceae, Ranunculales) Reveals Potential Mechanisms of Evolutionary Specialization.</title>
        <authorList>
            <person name="Sun Y."/>
            <person name="Deng T."/>
            <person name="Zhang A."/>
            <person name="Moore M.J."/>
            <person name="Landis J.B."/>
            <person name="Lin N."/>
            <person name="Zhang H."/>
            <person name="Zhang X."/>
            <person name="Huang J."/>
            <person name="Zhang X."/>
            <person name="Sun H."/>
            <person name="Wang H."/>
        </authorList>
    </citation>
    <scope>NUCLEOTIDE SEQUENCE [LARGE SCALE GENOMIC DNA]</scope>
    <source>
        <strain evidence="1">TB1705</strain>
        <tissue evidence="1">Leaf</tissue>
    </source>
</reference>
<evidence type="ECO:0000313" key="2">
    <source>
        <dbReference type="Proteomes" id="UP000541444"/>
    </source>
</evidence>
<comment type="caution">
    <text evidence="1">The sequence shown here is derived from an EMBL/GenBank/DDBJ whole genome shotgun (WGS) entry which is preliminary data.</text>
</comment>
<dbReference type="AlphaFoldDB" id="A0A7J7P7J3"/>
<evidence type="ECO:0008006" key="3">
    <source>
        <dbReference type="Google" id="ProtNLM"/>
    </source>
</evidence>
<organism evidence="1 2">
    <name type="scientific">Kingdonia uniflora</name>
    <dbReference type="NCBI Taxonomy" id="39325"/>
    <lineage>
        <taxon>Eukaryota</taxon>
        <taxon>Viridiplantae</taxon>
        <taxon>Streptophyta</taxon>
        <taxon>Embryophyta</taxon>
        <taxon>Tracheophyta</taxon>
        <taxon>Spermatophyta</taxon>
        <taxon>Magnoliopsida</taxon>
        <taxon>Ranunculales</taxon>
        <taxon>Circaeasteraceae</taxon>
        <taxon>Kingdonia</taxon>
    </lineage>
</organism>
<dbReference type="GO" id="GO:0043240">
    <property type="term" value="C:Fanconi anaemia nuclear complex"/>
    <property type="evidence" value="ECO:0007669"/>
    <property type="project" value="InterPro"/>
</dbReference>
<name>A0A7J7P7J3_9MAGN</name>
<protein>
    <recommendedName>
        <fullName evidence="3">Fanconi Anaemia group E protein C-terminal domain-containing protein</fullName>
    </recommendedName>
</protein>